<dbReference type="GO" id="GO:0030497">
    <property type="term" value="P:fatty acid elongation"/>
    <property type="evidence" value="ECO:0007669"/>
    <property type="project" value="TreeGrafter"/>
</dbReference>
<evidence type="ECO:0000256" key="2">
    <source>
        <dbReference type="ARBA" id="ARBA00023002"/>
    </source>
</evidence>
<comment type="caution">
    <text evidence="3">The sequence shown here is derived from an EMBL/GenBank/DDBJ whole genome shotgun (WGS) entry which is preliminary data.</text>
</comment>
<dbReference type="PROSITE" id="PS00061">
    <property type="entry name" value="ADH_SHORT"/>
    <property type="match status" value="1"/>
</dbReference>
<sequence length="235" mass="26147">MKNIIITGGTGGIGRTLCTEFASKGYNVFCLDINHFDFKDENIHFYNVDLCDETSIKKCFKDIYDKYGSVHILINNGGISKFNKSVYDISVDEFDSVINTNLRGTFICCKEFLSVNKGADFGRIINIASTRFHQNEENWEVYGASKGGIVSLTNSLCVSLSNTGITVNCISPGWIETEEYENLSELDHTQHPSGRVGTPHDISNLCIFLADEENGFINGANILVDGGMTKRMIYF</sequence>
<dbReference type="SUPFAM" id="SSF51735">
    <property type="entry name" value="NAD(P)-binding Rossmann-fold domains"/>
    <property type="match status" value="1"/>
</dbReference>
<dbReference type="Pfam" id="PF13561">
    <property type="entry name" value="adh_short_C2"/>
    <property type="match status" value="1"/>
</dbReference>
<proteinExistence type="inferred from homology"/>
<dbReference type="EMBL" id="SGJB01000023">
    <property type="protein sequence ID" value="TQQ83149.1"/>
    <property type="molecule type" value="Genomic_DNA"/>
</dbReference>
<dbReference type="RefSeq" id="WP_142536746.1">
    <property type="nucleotide sequence ID" value="NZ_SGJB01000023.1"/>
</dbReference>
<dbReference type="InterPro" id="IPR036291">
    <property type="entry name" value="NAD(P)-bd_dom_sf"/>
</dbReference>
<dbReference type="InterPro" id="IPR002347">
    <property type="entry name" value="SDR_fam"/>
</dbReference>
<dbReference type="PANTHER" id="PTHR42760">
    <property type="entry name" value="SHORT-CHAIN DEHYDROGENASES/REDUCTASES FAMILY MEMBER"/>
    <property type="match status" value="1"/>
</dbReference>
<organism evidence="3 4">
    <name type="scientific">Peptacetobacter hominis</name>
    <dbReference type="NCBI Taxonomy" id="2743610"/>
    <lineage>
        <taxon>Bacteria</taxon>
        <taxon>Bacillati</taxon>
        <taxon>Bacillota</taxon>
        <taxon>Clostridia</taxon>
        <taxon>Peptostreptococcales</taxon>
        <taxon>Peptostreptococcaceae</taxon>
        <taxon>Peptacetobacter</taxon>
    </lineage>
</organism>
<dbReference type="PRINTS" id="PR00081">
    <property type="entry name" value="GDHRDH"/>
</dbReference>
<evidence type="ECO:0000313" key="4">
    <source>
        <dbReference type="Proteomes" id="UP000317863"/>
    </source>
</evidence>
<dbReference type="AlphaFoldDB" id="A0A544QSY4"/>
<keyword evidence="2" id="KW-0560">Oxidoreductase</keyword>
<dbReference type="PRINTS" id="PR00080">
    <property type="entry name" value="SDRFAMILY"/>
</dbReference>
<dbReference type="GO" id="GO:0016616">
    <property type="term" value="F:oxidoreductase activity, acting on the CH-OH group of donors, NAD or NADP as acceptor"/>
    <property type="evidence" value="ECO:0007669"/>
    <property type="project" value="TreeGrafter"/>
</dbReference>
<name>A0A544QSY4_9FIRM</name>
<dbReference type="FunFam" id="3.40.50.720:FF:000084">
    <property type="entry name" value="Short-chain dehydrogenase reductase"/>
    <property type="match status" value="1"/>
</dbReference>
<dbReference type="PANTHER" id="PTHR42760:SF40">
    <property type="entry name" value="3-OXOACYL-[ACYL-CARRIER-PROTEIN] REDUCTASE, CHLOROPLASTIC"/>
    <property type="match status" value="1"/>
</dbReference>
<accession>A0A544QSY4</accession>
<comment type="similarity">
    <text evidence="1">Belongs to the short-chain dehydrogenases/reductases (SDR) family.</text>
</comment>
<evidence type="ECO:0000256" key="1">
    <source>
        <dbReference type="ARBA" id="ARBA00006484"/>
    </source>
</evidence>
<protein>
    <submittedName>
        <fullName evidence="3">SDR family oxidoreductase</fullName>
    </submittedName>
</protein>
<dbReference type="GO" id="GO:0008206">
    <property type="term" value="P:bile acid metabolic process"/>
    <property type="evidence" value="ECO:0007669"/>
    <property type="project" value="UniProtKB-ARBA"/>
</dbReference>
<keyword evidence="4" id="KW-1185">Reference proteome</keyword>
<dbReference type="Gene3D" id="3.40.50.720">
    <property type="entry name" value="NAD(P)-binding Rossmann-like Domain"/>
    <property type="match status" value="1"/>
</dbReference>
<gene>
    <name evidence="3" type="ORF">EXD82_09855</name>
</gene>
<dbReference type="OrthoDB" id="9803333at2"/>
<dbReference type="Proteomes" id="UP000317863">
    <property type="component" value="Unassembled WGS sequence"/>
</dbReference>
<reference evidence="3 4" key="1">
    <citation type="submission" date="2019-02" db="EMBL/GenBank/DDBJ databases">
        <title>Peptostreptococcaceae bacterium ZHW00191 nov., a new bacterium isolated from the human gut.</title>
        <authorList>
            <person name="Zhou H.-W."/>
            <person name="Chen X.-J."/>
        </authorList>
    </citation>
    <scope>NUCLEOTIDE SEQUENCE [LARGE SCALE GENOMIC DNA]</scope>
    <source>
        <strain evidence="3 4">ZHW00191</strain>
    </source>
</reference>
<evidence type="ECO:0000313" key="3">
    <source>
        <dbReference type="EMBL" id="TQQ83149.1"/>
    </source>
</evidence>
<dbReference type="InterPro" id="IPR020904">
    <property type="entry name" value="Sc_DH/Rdtase_CS"/>
</dbReference>